<name>A0A5B7ES66_PORTR</name>
<dbReference type="EMBL" id="VSRR010003396">
    <property type="protein sequence ID" value="MPC35979.1"/>
    <property type="molecule type" value="Genomic_DNA"/>
</dbReference>
<evidence type="ECO:0000313" key="2">
    <source>
        <dbReference type="Proteomes" id="UP000324222"/>
    </source>
</evidence>
<dbReference type="Proteomes" id="UP000324222">
    <property type="component" value="Unassembled WGS sequence"/>
</dbReference>
<organism evidence="1 2">
    <name type="scientific">Portunus trituberculatus</name>
    <name type="common">Swimming crab</name>
    <name type="synonym">Neptunus trituberculatus</name>
    <dbReference type="NCBI Taxonomy" id="210409"/>
    <lineage>
        <taxon>Eukaryota</taxon>
        <taxon>Metazoa</taxon>
        <taxon>Ecdysozoa</taxon>
        <taxon>Arthropoda</taxon>
        <taxon>Crustacea</taxon>
        <taxon>Multicrustacea</taxon>
        <taxon>Malacostraca</taxon>
        <taxon>Eumalacostraca</taxon>
        <taxon>Eucarida</taxon>
        <taxon>Decapoda</taxon>
        <taxon>Pleocyemata</taxon>
        <taxon>Brachyura</taxon>
        <taxon>Eubrachyura</taxon>
        <taxon>Portunoidea</taxon>
        <taxon>Portunidae</taxon>
        <taxon>Portuninae</taxon>
        <taxon>Portunus</taxon>
    </lineage>
</organism>
<gene>
    <name evidence="1" type="ORF">E2C01_029419</name>
</gene>
<proteinExistence type="predicted"/>
<dbReference type="AlphaFoldDB" id="A0A5B7ES66"/>
<reference evidence="1 2" key="1">
    <citation type="submission" date="2019-05" db="EMBL/GenBank/DDBJ databases">
        <title>Another draft genome of Portunus trituberculatus and its Hox gene families provides insights of decapod evolution.</title>
        <authorList>
            <person name="Jeong J.-H."/>
            <person name="Song I."/>
            <person name="Kim S."/>
            <person name="Choi T."/>
            <person name="Kim D."/>
            <person name="Ryu S."/>
            <person name="Kim W."/>
        </authorList>
    </citation>
    <scope>NUCLEOTIDE SEQUENCE [LARGE SCALE GENOMIC DNA]</scope>
    <source>
        <tissue evidence="1">Muscle</tissue>
    </source>
</reference>
<keyword evidence="2" id="KW-1185">Reference proteome</keyword>
<accession>A0A5B7ES66</accession>
<comment type="caution">
    <text evidence="1">The sequence shown here is derived from an EMBL/GenBank/DDBJ whole genome shotgun (WGS) entry which is preliminary data.</text>
</comment>
<sequence length="59" mass="6987">MLPEFFTCITWPSFAPWLVIHLIHQPCFLPSSHRLNLERDGTHTHIHTHTYLRLTPNVI</sequence>
<evidence type="ECO:0000313" key="1">
    <source>
        <dbReference type="EMBL" id="MPC35979.1"/>
    </source>
</evidence>
<protein>
    <submittedName>
        <fullName evidence="1">Uncharacterized protein</fullName>
    </submittedName>
</protein>